<keyword evidence="2" id="KW-0614">Plasmid</keyword>
<sequence>MHDDEIEVDVVRVRRLLQEQFPEWAHLSIEPVRSAGTDNAMFRLGEALVVRLPRTPAAVAQVEKEHRWLPALAPLLPLPVPIPVAVVVAGVGYPWPWSVYRWLDGENATNAPPADSHHAALELAGFVNALHRIDTTNGPLPGSHNFNRGVPLVQRDAPTRSAIESLRGVLDTRAVERAWDAALNAPGWSTEAVWIHGDLQSGNLLTRRGRLTAVIDFGGLGIGDPACDCMVGWTLFGPQARKVFRDALAVDDTTWARGRGWALSVGLIALPYYQGTNPALATVARRGIEAVLADHS</sequence>
<name>A0A974VZQ7_9NOCA</name>
<protein>
    <submittedName>
        <fullName evidence="2">Aminoglycoside phosphotransferase family protein</fullName>
    </submittedName>
</protein>
<evidence type="ECO:0000259" key="1">
    <source>
        <dbReference type="Pfam" id="PF01636"/>
    </source>
</evidence>
<reference evidence="2 3" key="2">
    <citation type="journal article" date="2022" name="Arch. Microbiol.">
        <title>Rhodococcus pseudokoreensis sp. nov. isolated from the rhizosphere of young M26 apple rootstocks.</title>
        <authorList>
            <person name="Kampfer P."/>
            <person name="Glaeser S.P."/>
            <person name="Blom J."/>
            <person name="Wolf J."/>
            <person name="Benning S."/>
            <person name="Schloter M."/>
            <person name="Neumann-Schaal M."/>
        </authorList>
    </citation>
    <scope>NUCLEOTIDE SEQUENCE [LARGE SCALE GENOMIC DNA]</scope>
    <source>
        <strain evidence="2 3">R79</strain>
    </source>
</reference>
<accession>A0A974VZQ7</accession>
<dbReference type="InterPro" id="IPR051678">
    <property type="entry name" value="AGP_Transferase"/>
</dbReference>
<reference evidence="2 3" key="1">
    <citation type="journal article" date="2021" name="Microbiol. Resour. Announc.">
        <title>Complete Genome Sequences of Two Rhodococcus sp. Strains with Large and Linear Chromosomes, Isolated from Apple Rhizosphere.</title>
        <authorList>
            <person name="Benning S."/>
            <person name="Brugnone N."/>
            <person name="Siani R."/>
            <person name="Kublik S."/>
            <person name="Schloter M."/>
            <person name="Rad V."/>
        </authorList>
    </citation>
    <scope>NUCLEOTIDE SEQUENCE [LARGE SCALE GENOMIC DNA]</scope>
    <source>
        <strain evidence="2 3">R79</strain>
    </source>
</reference>
<evidence type="ECO:0000313" key="3">
    <source>
        <dbReference type="Proteomes" id="UP000662986"/>
    </source>
</evidence>
<dbReference type="CDD" id="cd05155">
    <property type="entry name" value="APH_ChoK_like_1"/>
    <property type="match status" value="1"/>
</dbReference>
<gene>
    <name evidence="2" type="ORF">JWS13_05125</name>
</gene>
<dbReference type="Proteomes" id="UP000662986">
    <property type="component" value="Plasmid unnamed1"/>
</dbReference>
<dbReference type="PANTHER" id="PTHR21310">
    <property type="entry name" value="AMINOGLYCOSIDE PHOSPHOTRANSFERASE-RELATED-RELATED"/>
    <property type="match status" value="1"/>
</dbReference>
<proteinExistence type="predicted"/>
<dbReference type="EMBL" id="CP070618">
    <property type="protein sequence ID" value="QSE88042.1"/>
    <property type="molecule type" value="Genomic_DNA"/>
</dbReference>
<dbReference type="RefSeq" id="WP_206004804.1">
    <property type="nucleotide sequence ID" value="NZ_CP070618.1"/>
</dbReference>
<dbReference type="Gene3D" id="3.30.200.20">
    <property type="entry name" value="Phosphorylase Kinase, domain 1"/>
    <property type="match status" value="1"/>
</dbReference>
<dbReference type="InterPro" id="IPR002575">
    <property type="entry name" value="Aminoglycoside_PTrfase"/>
</dbReference>
<dbReference type="SUPFAM" id="SSF56112">
    <property type="entry name" value="Protein kinase-like (PK-like)"/>
    <property type="match status" value="1"/>
</dbReference>
<dbReference type="InterPro" id="IPR011009">
    <property type="entry name" value="Kinase-like_dom_sf"/>
</dbReference>
<dbReference type="PANTHER" id="PTHR21310:SF42">
    <property type="entry name" value="BIFUNCTIONAL AAC_APH"/>
    <property type="match status" value="1"/>
</dbReference>
<dbReference type="Gene3D" id="3.90.1200.10">
    <property type="match status" value="1"/>
</dbReference>
<geneLocation type="plasmid" evidence="2 3">
    <name>unnamed1</name>
</geneLocation>
<dbReference type="Pfam" id="PF01636">
    <property type="entry name" value="APH"/>
    <property type="match status" value="1"/>
</dbReference>
<organism evidence="2 3">
    <name type="scientific">Rhodococcus pseudokoreensis</name>
    <dbReference type="NCBI Taxonomy" id="2811421"/>
    <lineage>
        <taxon>Bacteria</taxon>
        <taxon>Bacillati</taxon>
        <taxon>Actinomycetota</taxon>
        <taxon>Actinomycetes</taxon>
        <taxon>Mycobacteriales</taxon>
        <taxon>Nocardiaceae</taxon>
        <taxon>Rhodococcus</taxon>
    </lineage>
</organism>
<feature type="domain" description="Aminoglycoside phosphotransferase" evidence="1">
    <location>
        <begin position="34"/>
        <end position="261"/>
    </location>
</feature>
<evidence type="ECO:0000313" key="2">
    <source>
        <dbReference type="EMBL" id="QSE88042.1"/>
    </source>
</evidence>
<keyword evidence="3" id="KW-1185">Reference proteome</keyword>